<dbReference type="EMBL" id="JAQQAF010000003">
    <property type="protein sequence ID" value="KAJ8497581.1"/>
    <property type="molecule type" value="Genomic_DNA"/>
</dbReference>
<evidence type="ECO:0000256" key="6">
    <source>
        <dbReference type="SAM" id="Phobius"/>
    </source>
</evidence>
<keyword evidence="2" id="KW-0808">Transferase</keyword>
<dbReference type="GO" id="GO:0005886">
    <property type="term" value="C:plasma membrane"/>
    <property type="evidence" value="ECO:0007669"/>
    <property type="project" value="TreeGrafter"/>
</dbReference>
<dbReference type="FunFam" id="1.10.510.10:FF:001722">
    <property type="entry name" value="G-type lectin S-receptor-like serine/threonine-protein kinase B120"/>
    <property type="match status" value="1"/>
</dbReference>
<gene>
    <name evidence="8" type="ORF">OPV22_008133</name>
</gene>
<protein>
    <recommendedName>
        <fullName evidence="7">Protein kinase domain-containing protein</fullName>
    </recommendedName>
</protein>
<dbReference type="PROSITE" id="PS50011">
    <property type="entry name" value="PROTEIN_KINASE_DOM"/>
    <property type="match status" value="1"/>
</dbReference>
<feature type="domain" description="Protein kinase" evidence="7">
    <location>
        <begin position="1"/>
        <end position="308"/>
    </location>
</feature>
<dbReference type="Pfam" id="PF07714">
    <property type="entry name" value="PK_Tyr_Ser-Thr"/>
    <property type="match status" value="1"/>
</dbReference>
<dbReference type="GO" id="GO:0005524">
    <property type="term" value="F:ATP binding"/>
    <property type="evidence" value="ECO:0007669"/>
    <property type="project" value="UniProtKB-KW"/>
</dbReference>
<evidence type="ECO:0000256" key="5">
    <source>
        <dbReference type="ARBA" id="ARBA00022840"/>
    </source>
</evidence>
<evidence type="ECO:0000313" key="8">
    <source>
        <dbReference type="EMBL" id="KAJ8497581.1"/>
    </source>
</evidence>
<keyword evidence="3" id="KW-0547">Nucleotide-binding</keyword>
<evidence type="ECO:0000256" key="4">
    <source>
        <dbReference type="ARBA" id="ARBA00022777"/>
    </source>
</evidence>
<keyword evidence="9" id="KW-1185">Reference proteome</keyword>
<dbReference type="SMART" id="SM00220">
    <property type="entry name" value="S_TKc"/>
    <property type="match status" value="1"/>
</dbReference>
<evidence type="ECO:0000259" key="7">
    <source>
        <dbReference type="PROSITE" id="PS50011"/>
    </source>
</evidence>
<dbReference type="PANTHER" id="PTHR27002:SF181">
    <property type="entry name" value="RECEPTOR-LIKE SERINE_THREONINE-PROTEIN KINASE"/>
    <property type="match status" value="1"/>
</dbReference>
<evidence type="ECO:0000256" key="1">
    <source>
        <dbReference type="ARBA" id="ARBA00022527"/>
    </source>
</evidence>
<dbReference type="PANTHER" id="PTHR27002">
    <property type="entry name" value="RECEPTOR-LIKE SERINE/THREONINE-PROTEIN KINASE SD1-8"/>
    <property type="match status" value="1"/>
</dbReference>
<keyword evidence="6" id="KW-1133">Transmembrane helix</keyword>
<dbReference type="InterPro" id="IPR011009">
    <property type="entry name" value="Kinase-like_dom_sf"/>
</dbReference>
<dbReference type="InterPro" id="IPR000719">
    <property type="entry name" value="Prot_kinase_dom"/>
</dbReference>
<keyword evidence="5" id="KW-0067">ATP-binding</keyword>
<sequence>MVFSTGGNDLFLRLASSELDDNKKNTAVLIVTVVLAVILLLGLIFLLWKFRRRIRNLFRRPINEEGLSMFSARGGSRDRSGPLRVNYESNDESLSELQLWSFDSVQIATKSFSDSNLVGEGGFGPVYKGLLPEGQEIAERILIYEYMPNKSLDAFLYDQTKKNLLDWTTRIFGNDDNETNTQRVVGTFGYMAPEYAMQGLFSVKSDVYSFGVLFLEILSGKRNSTYHHPELGINLIALAWKLWNEDRVMEFVDPVVTKSCTSKQLVRCINVGLLCVQDRPIDRPSMASVVVMLESETSVPALPRQPTFTTDRSYSETDSSTIDLKAMEQQFLFMAAKQWIE</sequence>
<feature type="transmembrane region" description="Helical" evidence="6">
    <location>
        <begin position="27"/>
        <end position="50"/>
    </location>
</feature>
<name>A0AAV8R5X9_ENSVE</name>
<dbReference type="GO" id="GO:0004674">
    <property type="term" value="F:protein serine/threonine kinase activity"/>
    <property type="evidence" value="ECO:0007669"/>
    <property type="project" value="UniProtKB-KW"/>
</dbReference>
<accession>A0AAV8R5X9</accession>
<keyword evidence="6" id="KW-0472">Membrane</keyword>
<dbReference type="InterPro" id="IPR001245">
    <property type="entry name" value="Ser-Thr/Tyr_kinase_cat_dom"/>
</dbReference>
<proteinExistence type="predicted"/>
<evidence type="ECO:0000256" key="2">
    <source>
        <dbReference type="ARBA" id="ARBA00022679"/>
    </source>
</evidence>
<comment type="caution">
    <text evidence="8">The sequence shown here is derived from an EMBL/GenBank/DDBJ whole genome shotgun (WGS) entry which is preliminary data.</text>
</comment>
<keyword evidence="1" id="KW-0723">Serine/threonine-protein kinase</keyword>
<evidence type="ECO:0000313" key="9">
    <source>
        <dbReference type="Proteomes" id="UP001222027"/>
    </source>
</evidence>
<dbReference type="Gene3D" id="3.30.200.20">
    <property type="entry name" value="Phosphorylase Kinase, domain 1"/>
    <property type="match status" value="1"/>
</dbReference>
<evidence type="ECO:0000256" key="3">
    <source>
        <dbReference type="ARBA" id="ARBA00022741"/>
    </source>
</evidence>
<dbReference type="SUPFAM" id="SSF56112">
    <property type="entry name" value="Protein kinase-like (PK-like)"/>
    <property type="match status" value="1"/>
</dbReference>
<keyword evidence="6" id="KW-0812">Transmembrane</keyword>
<reference evidence="8 9" key="1">
    <citation type="submission" date="2022-12" db="EMBL/GenBank/DDBJ databases">
        <title>Chromosome-scale assembly of the Ensete ventricosum genome.</title>
        <authorList>
            <person name="Dussert Y."/>
            <person name="Stocks J."/>
            <person name="Wendawek A."/>
            <person name="Woldeyes F."/>
            <person name="Nichols R.A."/>
            <person name="Borrell J.S."/>
        </authorList>
    </citation>
    <scope>NUCLEOTIDE SEQUENCE [LARGE SCALE GENOMIC DNA]</scope>
    <source>
        <strain evidence="9">cv. Maze</strain>
        <tissue evidence="8">Seeds</tissue>
    </source>
</reference>
<organism evidence="8 9">
    <name type="scientific">Ensete ventricosum</name>
    <name type="common">Abyssinian banana</name>
    <name type="synonym">Musa ensete</name>
    <dbReference type="NCBI Taxonomy" id="4639"/>
    <lineage>
        <taxon>Eukaryota</taxon>
        <taxon>Viridiplantae</taxon>
        <taxon>Streptophyta</taxon>
        <taxon>Embryophyta</taxon>
        <taxon>Tracheophyta</taxon>
        <taxon>Spermatophyta</taxon>
        <taxon>Magnoliopsida</taxon>
        <taxon>Liliopsida</taxon>
        <taxon>Zingiberales</taxon>
        <taxon>Musaceae</taxon>
        <taxon>Ensete</taxon>
    </lineage>
</organism>
<keyword evidence="4" id="KW-0418">Kinase</keyword>
<dbReference type="Proteomes" id="UP001222027">
    <property type="component" value="Unassembled WGS sequence"/>
</dbReference>
<dbReference type="AlphaFoldDB" id="A0AAV8R5X9"/>
<dbReference type="Gene3D" id="1.10.510.10">
    <property type="entry name" value="Transferase(Phosphotransferase) domain 1"/>
    <property type="match status" value="1"/>
</dbReference>